<protein>
    <submittedName>
        <fullName evidence="2">Unannotated protein</fullName>
    </submittedName>
</protein>
<evidence type="ECO:0000256" key="1">
    <source>
        <dbReference type="SAM" id="MobiDB-lite"/>
    </source>
</evidence>
<dbReference type="AlphaFoldDB" id="A0A6J6S7D7"/>
<organism evidence="2">
    <name type="scientific">freshwater metagenome</name>
    <dbReference type="NCBI Taxonomy" id="449393"/>
    <lineage>
        <taxon>unclassified sequences</taxon>
        <taxon>metagenomes</taxon>
        <taxon>ecological metagenomes</taxon>
    </lineage>
</organism>
<reference evidence="2" key="1">
    <citation type="submission" date="2020-05" db="EMBL/GenBank/DDBJ databases">
        <authorList>
            <person name="Chiriac C."/>
            <person name="Salcher M."/>
            <person name="Ghai R."/>
            <person name="Kavagutti S V."/>
        </authorList>
    </citation>
    <scope>NUCLEOTIDE SEQUENCE</scope>
</reference>
<feature type="region of interest" description="Disordered" evidence="1">
    <location>
        <begin position="141"/>
        <end position="165"/>
    </location>
</feature>
<feature type="compositionally biased region" description="Basic and acidic residues" evidence="1">
    <location>
        <begin position="141"/>
        <end position="150"/>
    </location>
</feature>
<sequence>MLLVLRDIARDRLVAELAQLDPNLFGGNLVGAVADDGPVPPLRGEALGCLRDVLAALQHRVHRVGHPAQLGQDLVATTIAASAGQIGDRAGEECTCGHLRVERLGRCHAHLHVSPVGGVQHPVGLVGEIAVPAVDDADHRGPTTAHEVDRPVGVGGGTALADGNDEHVAHVDRKVETRQFGSSDCADVEPALDELVEQHGCALAGDGSSSLADDTHAADATAAQPIDNGLRNGACSERGTQQAVVLHDLAAQGLAEAEGSLADLLEEEVRIRASVDVARGHLGDGNL</sequence>
<name>A0A6J6S7D7_9ZZZZ</name>
<dbReference type="EMBL" id="CAEZXX010000233">
    <property type="protein sequence ID" value="CAB4730447.1"/>
    <property type="molecule type" value="Genomic_DNA"/>
</dbReference>
<evidence type="ECO:0000313" key="2">
    <source>
        <dbReference type="EMBL" id="CAB4730447.1"/>
    </source>
</evidence>
<gene>
    <name evidence="2" type="ORF">UFOPK2602_02299</name>
</gene>
<accession>A0A6J6S7D7</accession>
<proteinExistence type="predicted"/>